<evidence type="ECO:0000256" key="12">
    <source>
        <dbReference type="HAMAP-Rule" id="MF_01603"/>
    </source>
</evidence>
<dbReference type="AlphaFoldDB" id="A0A1E5Q6H7"/>
<comment type="pathway">
    <text evidence="3">Bacterial outer membrane biogenesis; LPS core biosynthesis.</text>
</comment>
<dbReference type="CDD" id="cd01172">
    <property type="entry name" value="RfaE_like"/>
    <property type="match status" value="1"/>
</dbReference>
<dbReference type="InterPro" id="IPR014729">
    <property type="entry name" value="Rossmann-like_a/b/a_fold"/>
</dbReference>
<dbReference type="NCBIfam" id="TIGR02199">
    <property type="entry name" value="rfaE_dom_II"/>
    <property type="match status" value="1"/>
</dbReference>
<proteinExistence type="inferred from homology"/>
<evidence type="ECO:0000256" key="11">
    <source>
        <dbReference type="ARBA" id="ARBA00047428"/>
    </source>
</evidence>
<evidence type="ECO:0000256" key="9">
    <source>
        <dbReference type="ARBA" id="ARBA00023268"/>
    </source>
</evidence>
<keyword evidence="7 12" id="KW-0418">Kinase</keyword>
<feature type="domain" description="Carbohydrate kinase PfkB" evidence="13">
    <location>
        <begin position="26"/>
        <end position="325"/>
    </location>
</feature>
<dbReference type="GO" id="GO:0005524">
    <property type="term" value="F:ATP binding"/>
    <property type="evidence" value="ECO:0007669"/>
    <property type="project" value="UniProtKB-UniRule"/>
</dbReference>
<comment type="catalytic activity">
    <reaction evidence="11 12">
        <text>D-glycero-beta-D-manno-heptose 1-phosphate + ATP + H(+) = ADP-D-glycero-beta-D-manno-heptose + diphosphate</text>
        <dbReference type="Rhea" id="RHEA:27465"/>
        <dbReference type="ChEBI" id="CHEBI:15378"/>
        <dbReference type="ChEBI" id="CHEBI:30616"/>
        <dbReference type="ChEBI" id="CHEBI:33019"/>
        <dbReference type="ChEBI" id="CHEBI:59967"/>
        <dbReference type="ChEBI" id="CHEBI:61593"/>
        <dbReference type="EC" id="2.7.7.70"/>
    </reaction>
</comment>
<dbReference type="SUPFAM" id="SSF52374">
    <property type="entry name" value="Nucleotidylyl transferase"/>
    <property type="match status" value="1"/>
</dbReference>
<comment type="pathway">
    <text evidence="12">Nucleotide-sugar biosynthesis; ADP-L-glycero-beta-D-manno-heptose biosynthesis; ADP-L-glycero-beta-D-manno-heptose from D-glycero-beta-D-manno-heptose 7-phosphate: step 1/4.</text>
</comment>
<feature type="domain" description="Cytidyltransferase-like" evidence="14">
    <location>
        <begin position="366"/>
        <end position="461"/>
    </location>
</feature>
<evidence type="ECO:0000259" key="14">
    <source>
        <dbReference type="Pfam" id="PF01467"/>
    </source>
</evidence>
<dbReference type="FunFam" id="3.40.1190.20:FF:000002">
    <property type="entry name" value="Bifunctional protein HldE"/>
    <property type="match status" value="1"/>
</dbReference>
<dbReference type="GO" id="GO:0097171">
    <property type="term" value="P:ADP-L-glycero-beta-D-manno-heptose biosynthetic process"/>
    <property type="evidence" value="ECO:0007669"/>
    <property type="project" value="UniProtKB-UniPathway"/>
</dbReference>
<evidence type="ECO:0000256" key="4">
    <source>
        <dbReference type="ARBA" id="ARBA00022679"/>
    </source>
</evidence>
<dbReference type="GO" id="GO:0033786">
    <property type="term" value="F:heptose-1-phosphate adenylyltransferase activity"/>
    <property type="evidence" value="ECO:0007669"/>
    <property type="project" value="UniProtKB-UniRule"/>
</dbReference>
<evidence type="ECO:0000256" key="8">
    <source>
        <dbReference type="ARBA" id="ARBA00022840"/>
    </source>
</evidence>
<dbReference type="InterPro" id="IPR011914">
    <property type="entry name" value="RfaE_dom_II"/>
</dbReference>
<feature type="active site" evidence="12">
    <location>
        <position position="284"/>
    </location>
</feature>
<dbReference type="PROSITE" id="PS00583">
    <property type="entry name" value="PFKB_KINASES_1"/>
    <property type="match status" value="1"/>
</dbReference>
<dbReference type="NCBIfam" id="TIGR02198">
    <property type="entry name" value="rfaE_dom_I"/>
    <property type="match status" value="1"/>
</dbReference>
<dbReference type="InterPro" id="IPR029056">
    <property type="entry name" value="Ribokinase-like"/>
</dbReference>
<name>A0A1E5Q6H7_9PROT</name>
<keyword evidence="10 12" id="KW-0119">Carbohydrate metabolism</keyword>
<comment type="function">
    <text evidence="2 12">Catalyzes the ADP transfer from ATP to D-glycero-beta-D-manno-heptose 1-phosphate, yielding ADP-D-glycero-beta-D-manno-heptose.</text>
</comment>
<organism evidence="15 16">
    <name type="scientific">Magnetovibrio blakemorei</name>
    <dbReference type="NCBI Taxonomy" id="28181"/>
    <lineage>
        <taxon>Bacteria</taxon>
        <taxon>Pseudomonadati</taxon>
        <taxon>Pseudomonadota</taxon>
        <taxon>Alphaproteobacteria</taxon>
        <taxon>Rhodospirillales</taxon>
        <taxon>Magnetovibrionaceae</taxon>
        <taxon>Magnetovibrio</taxon>
    </lineage>
</organism>
<evidence type="ECO:0000256" key="5">
    <source>
        <dbReference type="ARBA" id="ARBA00022695"/>
    </source>
</evidence>
<keyword evidence="4 12" id="KW-0808">Transferase</keyword>
<dbReference type="SUPFAM" id="SSF53613">
    <property type="entry name" value="Ribokinase-like"/>
    <property type="match status" value="1"/>
</dbReference>
<dbReference type="InterPro" id="IPR004821">
    <property type="entry name" value="Cyt_trans-like"/>
</dbReference>
<keyword evidence="8 12" id="KW-0067">ATP-binding</keyword>
<comment type="pathway">
    <text evidence="12">Nucleotide-sugar biosynthesis; ADP-L-glycero-beta-D-manno-heptose biosynthesis; ADP-L-glycero-beta-D-manno-heptose from D-glycero-beta-D-manno-heptose 7-phosphate: step 3/4.</text>
</comment>
<evidence type="ECO:0000313" key="15">
    <source>
        <dbReference type="EMBL" id="OEJ66527.1"/>
    </source>
</evidence>
<dbReference type="EC" id="2.7.7.70" evidence="12"/>
<feature type="region of interest" description="Cytidylyltransferase" evidence="12">
    <location>
        <begin position="366"/>
        <end position="495"/>
    </location>
</feature>
<dbReference type="Gene3D" id="3.40.1190.20">
    <property type="match status" value="1"/>
</dbReference>
<comment type="catalytic activity">
    <reaction evidence="12">
        <text>D-glycero-beta-D-manno-heptose 7-phosphate + ATP = D-glycero-beta-D-manno-heptose 1,7-bisphosphate + ADP + H(+)</text>
        <dbReference type="Rhea" id="RHEA:27473"/>
        <dbReference type="ChEBI" id="CHEBI:15378"/>
        <dbReference type="ChEBI" id="CHEBI:30616"/>
        <dbReference type="ChEBI" id="CHEBI:60204"/>
        <dbReference type="ChEBI" id="CHEBI:60208"/>
        <dbReference type="ChEBI" id="CHEBI:456216"/>
        <dbReference type="EC" id="2.7.1.167"/>
    </reaction>
</comment>
<evidence type="ECO:0000313" key="16">
    <source>
        <dbReference type="Proteomes" id="UP000095347"/>
    </source>
</evidence>
<evidence type="ECO:0000256" key="3">
    <source>
        <dbReference type="ARBA" id="ARBA00004713"/>
    </source>
</evidence>
<dbReference type="Gene3D" id="3.40.50.620">
    <property type="entry name" value="HUPs"/>
    <property type="match status" value="1"/>
</dbReference>
<keyword evidence="5 12" id="KW-0548">Nucleotidyltransferase</keyword>
<evidence type="ECO:0000256" key="2">
    <source>
        <dbReference type="ARBA" id="ARBA00003753"/>
    </source>
</evidence>
<dbReference type="UniPathway" id="UPA00958"/>
<evidence type="ECO:0000259" key="13">
    <source>
        <dbReference type="Pfam" id="PF00294"/>
    </source>
</evidence>
<comment type="similarity">
    <text evidence="12">In the C-terminal section; belongs to the cytidylyltransferase family.</text>
</comment>
<keyword evidence="9 12" id="KW-0511">Multifunctional enzyme</keyword>
<comment type="caution">
    <text evidence="15">The sequence shown here is derived from an EMBL/GenBank/DDBJ whole genome shotgun (WGS) entry which is preliminary data.</text>
</comment>
<dbReference type="GO" id="GO:0005829">
    <property type="term" value="C:cytosol"/>
    <property type="evidence" value="ECO:0007669"/>
    <property type="project" value="TreeGrafter"/>
</dbReference>
<protein>
    <recommendedName>
        <fullName evidence="12">Bifunctional protein HldE</fullName>
    </recommendedName>
    <domain>
        <recommendedName>
            <fullName evidence="12">D-beta-D-heptose 7-phosphate kinase</fullName>
            <ecNumber evidence="12">2.7.1.167</ecNumber>
        </recommendedName>
        <alternativeName>
            <fullName evidence="12">D-beta-D-heptose 7-phosphotransferase</fullName>
        </alternativeName>
        <alternativeName>
            <fullName evidence="12">D-glycero-beta-D-manno-heptose-7-phosphate kinase</fullName>
        </alternativeName>
    </domain>
    <domain>
        <recommendedName>
            <fullName evidence="12">D-beta-D-heptose 1-phosphate adenylyltransferase</fullName>
            <ecNumber evidence="12">2.7.7.70</ecNumber>
        </recommendedName>
        <alternativeName>
            <fullName evidence="12">D-glycero-beta-D-manno-heptose 1-phosphate adenylyltransferase</fullName>
        </alternativeName>
    </domain>
</protein>
<dbReference type="NCBIfam" id="TIGR00125">
    <property type="entry name" value="cyt_tran_rel"/>
    <property type="match status" value="1"/>
</dbReference>
<reference evidence="16" key="1">
    <citation type="submission" date="2016-07" db="EMBL/GenBank/DDBJ databases">
        <authorList>
            <person name="Florea S."/>
            <person name="Webb J.S."/>
            <person name="Jaromczyk J."/>
            <person name="Schardl C.L."/>
        </authorList>
    </citation>
    <scope>NUCLEOTIDE SEQUENCE [LARGE SCALE GENOMIC DNA]</scope>
    <source>
        <strain evidence="16">MV-1</strain>
    </source>
</reference>
<dbReference type="Pfam" id="PF01467">
    <property type="entry name" value="CTP_transf_like"/>
    <property type="match status" value="1"/>
</dbReference>
<dbReference type="InterPro" id="IPR011913">
    <property type="entry name" value="RfaE_dom_I"/>
</dbReference>
<dbReference type="InterPro" id="IPR011611">
    <property type="entry name" value="PfkB_dom"/>
</dbReference>
<dbReference type="HAMAP" id="MF_01603">
    <property type="entry name" value="HldE"/>
    <property type="match status" value="1"/>
</dbReference>
<feature type="binding site" evidence="12">
    <location>
        <begin position="214"/>
        <end position="217"/>
    </location>
    <ligand>
        <name>ATP</name>
        <dbReference type="ChEBI" id="CHEBI:30616"/>
    </ligand>
</feature>
<dbReference type="GO" id="GO:0016773">
    <property type="term" value="F:phosphotransferase activity, alcohol group as acceptor"/>
    <property type="evidence" value="ECO:0007669"/>
    <property type="project" value="InterPro"/>
</dbReference>
<comment type="subunit">
    <text evidence="12">Homodimer.</text>
</comment>
<comment type="function">
    <text evidence="1 12">Catalyzes the phosphorylation of D-glycero-D-manno-heptose 7-phosphate at the C-1 position to selectively form D-glycero-beta-D-manno-heptose-1,7-bisphosphate.</text>
</comment>
<dbReference type="InterPro" id="IPR002173">
    <property type="entry name" value="Carboh/pur_kinase_PfkB_CS"/>
</dbReference>
<dbReference type="EC" id="2.7.1.167" evidence="12"/>
<keyword evidence="6 12" id="KW-0547">Nucleotide-binding</keyword>
<dbReference type="UniPathway" id="UPA00356">
    <property type="reaction ID" value="UER00437"/>
</dbReference>
<evidence type="ECO:0000256" key="6">
    <source>
        <dbReference type="ARBA" id="ARBA00022741"/>
    </source>
</evidence>
<dbReference type="OrthoDB" id="9802794at2"/>
<dbReference type="GO" id="GO:0009244">
    <property type="term" value="P:lipopolysaccharide core region biosynthetic process"/>
    <property type="evidence" value="ECO:0007669"/>
    <property type="project" value="UniProtKB-UniPathway"/>
</dbReference>
<dbReference type="GO" id="GO:0033785">
    <property type="term" value="F:heptose 7-phosphate kinase activity"/>
    <property type="evidence" value="ECO:0007669"/>
    <property type="project" value="UniProtKB-UniRule"/>
</dbReference>
<dbReference type="RefSeq" id="WP_069958343.1">
    <property type="nucleotide sequence ID" value="NZ_MCGG01000032.1"/>
</dbReference>
<comment type="similarity">
    <text evidence="12">In the N-terminal section; belongs to the carbohydrate kinase PfkB family.</text>
</comment>
<evidence type="ECO:0000256" key="7">
    <source>
        <dbReference type="ARBA" id="ARBA00022777"/>
    </source>
</evidence>
<dbReference type="PANTHER" id="PTHR46969:SF1">
    <property type="entry name" value="BIFUNCTIONAL PROTEIN HLDE"/>
    <property type="match status" value="1"/>
</dbReference>
<feature type="region of interest" description="Ribokinase" evidence="12">
    <location>
        <begin position="1"/>
        <end position="338"/>
    </location>
</feature>
<accession>A0A1E5Q6H7</accession>
<sequence length="495" mass="51979">MSSPTSEAKPNLVNLSDVIARLCGAEVLCIGDIMLDRYVWGAVERISPEAPIPVLRIERETAMLGGAGNVANNLAALGGGGTFIGVIGDDAPGREIADIMADLTTINAHLLTDTDRRSTIKTRFVGAHQQMMRADVESTQALPASLEVQILERLTHPSGTLGAIILSDYGKGVLSDTIVRGVIEYAHATATTVIIDPKGTDYSRYRGADIITPNKKELMDATGLPAHTDEQVIAACTHLMDTCGVGGVLATRSAEGMTLVLRGQEPHHLKAQAREVFDVSGAGDTVVATLALALASGADSLTAAYLANIAAGIVVAKSGTATVSAPELSRALHHQDLDLAEAKLTELERAAAQVRDWQTQGLSVGFTNGCFDLLHPGHISLLSQARKACDRLIVGLNSDSSVKTLKGPTRPVQSEAARAAVLGALSAIDLIVLFSAETPIELIQTLRPDVLVKGADYTVETVVGADIVQGYGGRVVLAELVDGHSTTRTIERMGK</sequence>
<dbReference type="PANTHER" id="PTHR46969">
    <property type="entry name" value="BIFUNCTIONAL PROTEIN HLDE"/>
    <property type="match status" value="1"/>
</dbReference>
<dbReference type="Proteomes" id="UP000095347">
    <property type="component" value="Unassembled WGS sequence"/>
</dbReference>
<dbReference type="EMBL" id="MCGG01000032">
    <property type="protein sequence ID" value="OEJ66527.1"/>
    <property type="molecule type" value="Genomic_DNA"/>
</dbReference>
<dbReference type="InterPro" id="IPR023030">
    <property type="entry name" value="Bifunc_HldE"/>
</dbReference>
<evidence type="ECO:0000256" key="10">
    <source>
        <dbReference type="ARBA" id="ARBA00023277"/>
    </source>
</evidence>
<evidence type="ECO:0000256" key="1">
    <source>
        <dbReference type="ARBA" id="ARBA00002319"/>
    </source>
</evidence>
<keyword evidence="16" id="KW-1185">Reference proteome</keyword>
<dbReference type="STRING" id="28181.BEN30_12125"/>
<dbReference type="Pfam" id="PF00294">
    <property type="entry name" value="PfkB"/>
    <property type="match status" value="1"/>
</dbReference>
<gene>
    <name evidence="12" type="primary">hldE</name>
    <name evidence="15" type="ORF">BEN30_12125</name>
</gene>